<dbReference type="GO" id="GO:0005524">
    <property type="term" value="F:ATP binding"/>
    <property type="evidence" value="ECO:0007669"/>
    <property type="project" value="UniProtKB-KW"/>
</dbReference>
<dbReference type="Proteomes" id="UP000054408">
    <property type="component" value="Unassembled WGS sequence"/>
</dbReference>
<protein>
    <submittedName>
        <fullName evidence="5">Protein kinase subdomain-containing protein</fullName>
    </submittedName>
</protein>
<dbReference type="eggNOG" id="KOG0197">
    <property type="taxonomic scope" value="Eukaryota"/>
</dbReference>
<dbReference type="InterPro" id="IPR001245">
    <property type="entry name" value="Ser-Thr/Tyr_kinase_cat_dom"/>
</dbReference>
<accession>A0A0L0D4L4</accession>
<name>A0A0L0D4L4_THETB</name>
<dbReference type="GeneID" id="25563061"/>
<keyword evidence="5" id="KW-0808">Transferase</keyword>
<dbReference type="GO" id="GO:0004672">
    <property type="term" value="F:protein kinase activity"/>
    <property type="evidence" value="ECO:0007669"/>
    <property type="project" value="InterPro"/>
</dbReference>
<keyword evidence="2" id="KW-0067">ATP-binding</keyword>
<evidence type="ECO:0000256" key="2">
    <source>
        <dbReference type="ARBA" id="ARBA00022840"/>
    </source>
</evidence>
<dbReference type="PANTHER" id="PTHR24418">
    <property type="entry name" value="TYROSINE-PROTEIN KINASE"/>
    <property type="match status" value="1"/>
</dbReference>
<keyword evidence="1" id="KW-0547">Nucleotide-binding</keyword>
<dbReference type="SUPFAM" id="SSF56112">
    <property type="entry name" value="Protein kinase-like (PK-like)"/>
    <property type="match status" value="1"/>
</dbReference>
<organism evidence="5 6">
    <name type="scientific">Thecamonas trahens ATCC 50062</name>
    <dbReference type="NCBI Taxonomy" id="461836"/>
    <lineage>
        <taxon>Eukaryota</taxon>
        <taxon>Apusozoa</taxon>
        <taxon>Apusomonadida</taxon>
        <taxon>Apusomonadidae</taxon>
        <taxon>Thecamonas</taxon>
    </lineage>
</organism>
<keyword evidence="5" id="KW-0418">Kinase</keyword>
<evidence type="ECO:0000313" key="6">
    <source>
        <dbReference type="Proteomes" id="UP000054408"/>
    </source>
</evidence>
<dbReference type="SUPFAM" id="SSF57850">
    <property type="entry name" value="RING/U-box"/>
    <property type="match status" value="1"/>
</dbReference>
<gene>
    <name evidence="5" type="ORF">AMSG_03460</name>
</gene>
<evidence type="ECO:0000256" key="3">
    <source>
        <dbReference type="SAM" id="MobiDB-lite"/>
    </source>
</evidence>
<feature type="region of interest" description="Disordered" evidence="3">
    <location>
        <begin position="349"/>
        <end position="370"/>
    </location>
</feature>
<feature type="domain" description="Protein kinase" evidence="4">
    <location>
        <begin position="78"/>
        <end position="342"/>
    </location>
</feature>
<keyword evidence="6" id="KW-1185">Reference proteome</keyword>
<evidence type="ECO:0000313" key="5">
    <source>
        <dbReference type="EMBL" id="KNC47036.1"/>
    </source>
</evidence>
<proteinExistence type="predicted"/>
<evidence type="ECO:0000256" key="1">
    <source>
        <dbReference type="ARBA" id="ARBA00022741"/>
    </source>
</evidence>
<sequence length="370" mass="39360">MAETYAAHDGQWGCNLCRRYFVGGEAYHCFHGCNFDACEECMARGGRRMGGPVEAPGPRATSRVRPLLARADVAMQDLHLGRLLGHSQYKDIFVGDRDGVPLAVTRTKGGVLLGVDPETMAALGAHPYLLSYHGHAQDSDGSEYIAFELCPDGPLETFLVREGSEWSLDLKIVLVRQIAAALAALHAAGVVHGHLSSRNVFVDSLAEPVVKVGDYGLTQPATHLPLPASISARAKLAHVFDAPEVLAGGAPSPASDVWQLGVVLWEVMANGARPYSGVAGVNELDPASVAAYLACGGRLPPPHACYAPLYKFMLACWSADPAARPVSTSLEERLAVLADAYYADPNYVDDNELSDDPAIDLAAPPPQTPQ</sequence>
<dbReference type="OrthoDB" id="7113063at2759"/>
<dbReference type="EMBL" id="GL349445">
    <property type="protein sequence ID" value="KNC47036.1"/>
    <property type="molecule type" value="Genomic_DNA"/>
</dbReference>
<dbReference type="InterPro" id="IPR011009">
    <property type="entry name" value="Kinase-like_dom_sf"/>
</dbReference>
<dbReference type="RefSeq" id="XP_013759816.1">
    <property type="nucleotide sequence ID" value="XM_013904362.1"/>
</dbReference>
<dbReference type="InterPro" id="IPR000719">
    <property type="entry name" value="Prot_kinase_dom"/>
</dbReference>
<reference evidence="5 6" key="1">
    <citation type="submission" date="2010-05" db="EMBL/GenBank/DDBJ databases">
        <title>The Genome Sequence of Thecamonas trahens ATCC 50062.</title>
        <authorList>
            <consortium name="The Broad Institute Genome Sequencing Platform"/>
            <person name="Russ C."/>
            <person name="Cuomo C."/>
            <person name="Shea T."/>
            <person name="Young S.K."/>
            <person name="Zeng Q."/>
            <person name="Koehrsen M."/>
            <person name="Haas B."/>
            <person name="Borodovsky M."/>
            <person name="Guigo R."/>
            <person name="Alvarado L."/>
            <person name="Berlin A."/>
            <person name="Bochicchio J."/>
            <person name="Borenstein D."/>
            <person name="Chapman S."/>
            <person name="Chen Z."/>
            <person name="Freedman E."/>
            <person name="Gellesch M."/>
            <person name="Goldberg J."/>
            <person name="Griggs A."/>
            <person name="Gujja S."/>
            <person name="Heilman E."/>
            <person name="Heiman D."/>
            <person name="Hepburn T."/>
            <person name="Howarth C."/>
            <person name="Jen D."/>
            <person name="Larson L."/>
            <person name="Mehta T."/>
            <person name="Park D."/>
            <person name="Pearson M."/>
            <person name="Roberts A."/>
            <person name="Saif S."/>
            <person name="Shenoy N."/>
            <person name="Sisk P."/>
            <person name="Stolte C."/>
            <person name="Sykes S."/>
            <person name="Thomson T."/>
            <person name="Walk T."/>
            <person name="White J."/>
            <person name="Yandava C."/>
            <person name="Burger G."/>
            <person name="Gray M.W."/>
            <person name="Holland P.W.H."/>
            <person name="King N."/>
            <person name="Lang F.B.F."/>
            <person name="Roger A.J."/>
            <person name="Ruiz-Trillo I."/>
            <person name="Lander E."/>
            <person name="Nusbaum C."/>
        </authorList>
    </citation>
    <scope>NUCLEOTIDE SEQUENCE [LARGE SCALE GENOMIC DNA]</scope>
    <source>
        <strain evidence="5 6">ATCC 50062</strain>
    </source>
</reference>
<dbReference type="InterPro" id="IPR050198">
    <property type="entry name" value="Non-receptor_tyrosine_kinases"/>
</dbReference>
<dbReference type="STRING" id="461836.A0A0L0D4L4"/>
<dbReference type="PROSITE" id="PS50011">
    <property type="entry name" value="PROTEIN_KINASE_DOM"/>
    <property type="match status" value="1"/>
</dbReference>
<dbReference type="PRINTS" id="PR00109">
    <property type="entry name" value="TYRKINASE"/>
</dbReference>
<feature type="compositionally biased region" description="Acidic residues" evidence="3">
    <location>
        <begin position="349"/>
        <end position="358"/>
    </location>
</feature>
<dbReference type="AlphaFoldDB" id="A0A0L0D4L4"/>
<dbReference type="Gene3D" id="1.10.510.10">
    <property type="entry name" value="Transferase(Phosphotransferase) domain 1"/>
    <property type="match status" value="1"/>
</dbReference>
<evidence type="ECO:0000259" key="4">
    <source>
        <dbReference type="PROSITE" id="PS50011"/>
    </source>
</evidence>
<dbReference type="Pfam" id="PF07714">
    <property type="entry name" value="PK_Tyr_Ser-Thr"/>
    <property type="match status" value="1"/>
</dbReference>